<gene>
    <name evidence="2" type="ORF">FB382_002245</name>
</gene>
<keyword evidence="3" id="KW-1185">Reference proteome</keyword>
<organism evidence="2 3">
    <name type="scientific">Nocardioides ginsengisegetis</name>
    <dbReference type="NCBI Taxonomy" id="661491"/>
    <lineage>
        <taxon>Bacteria</taxon>
        <taxon>Bacillati</taxon>
        <taxon>Actinomycetota</taxon>
        <taxon>Actinomycetes</taxon>
        <taxon>Propionibacteriales</taxon>
        <taxon>Nocardioidaceae</taxon>
        <taxon>Nocardioides</taxon>
    </lineage>
</organism>
<dbReference type="Gene3D" id="3.30.2140.10">
    <property type="entry name" value="Arylamine N-acetyltransferase"/>
    <property type="match status" value="1"/>
</dbReference>
<dbReference type="GO" id="GO:0016407">
    <property type="term" value="F:acetyltransferase activity"/>
    <property type="evidence" value="ECO:0007669"/>
    <property type="project" value="InterPro"/>
</dbReference>
<protein>
    <submittedName>
        <fullName evidence="2">Arylamine N-acetyltransferase</fullName>
    </submittedName>
</protein>
<reference evidence="2 3" key="1">
    <citation type="submission" date="2020-07" db="EMBL/GenBank/DDBJ databases">
        <title>Sequencing the genomes of 1000 actinobacteria strains.</title>
        <authorList>
            <person name="Klenk H.-P."/>
        </authorList>
    </citation>
    <scope>NUCLEOTIDE SEQUENCE [LARGE SCALE GENOMIC DNA]</scope>
    <source>
        <strain evidence="2 3">DSM 21349</strain>
    </source>
</reference>
<proteinExistence type="inferred from homology"/>
<dbReference type="EMBL" id="JACGXA010000001">
    <property type="protein sequence ID" value="MBA8803954.1"/>
    <property type="molecule type" value="Genomic_DNA"/>
</dbReference>
<dbReference type="Pfam" id="PF00797">
    <property type="entry name" value="Acetyltransf_2"/>
    <property type="match status" value="1"/>
</dbReference>
<dbReference type="Gene3D" id="2.40.128.150">
    <property type="entry name" value="Cysteine proteinases"/>
    <property type="match status" value="1"/>
</dbReference>
<dbReference type="RefSeq" id="WP_182539185.1">
    <property type="nucleotide sequence ID" value="NZ_JACGXA010000001.1"/>
</dbReference>
<dbReference type="AlphaFoldDB" id="A0A7W3P9Z6"/>
<dbReference type="PANTHER" id="PTHR11786:SF0">
    <property type="entry name" value="ARYLAMINE N-ACETYLTRANSFERASE 4-RELATED"/>
    <property type="match status" value="1"/>
</dbReference>
<accession>A0A7W3P9Z6</accession>
<evidence type="ECO:0000256" key="1">
    <source>
        <dbReference type="ARBA" id="ARBA00006547"/>
    </source>
</evidence>
<keyword evidence="2" id="KW-0808">Transferase</keyword>
<dbReference type="SUPFAM" id="SSF54001">
    <property type="entry name" value="Cysteine proteinases"/>
    <property type="match status" value="1"/>
</dbReference>
<dbReference type="InterPro" id="IPR038765">
    <property type="entry name" value="Papain-like_cys_pep_sf"/>
</dbReference>
<comment type="caution">
    <text evidence="2">The sequence shown here is derived from an EMBL/GenBank/DDBJ whole genome shotgun (WGS) entry which is preliminary data.</text>
</comment>
<name>A0A7W3P9Z6_9ACTN</name>
<evidence type="ECO:0000313" key="3">
    <source>
        <dbReference type="Proteomes" id="UP000580910"/>
    </source>
</evidence>
<dbReference type="PANTHER" id="PTHR11786">
    <property type="entry name" value="N-HYDROXYARYLAMINE O-ACETYLTRANSFERASE"/>
    <property type="match status" value="1"/>
</dbReference>
<dbReference type="Proteomes" id="UP000580910">
    <property type="component" value="Unassembled WGS sequence"/>
</dbReference>
<dbReference type="InterPro" id="IPR001447">
    <property type="entry name" value="Arylamine_N-AcTrfase"/>
</dbReference>
<comment type="similarity">
    <text evidence="1">Belongs to the arylamine N-acetyltransferase family.</text>
</comment>
<evidence type="ECO:0000313" key="2">
    <source>
        <dbReference type="EMBL" id="MBA8803954.1"/>
    </source>
</evidence>
<sequence length="284" mass="31139">MTGTAAYLHRIGLDRALPPTLGSLRLIHRHHLAHVPYENLAIMLGRPPSVDPQDCLARVVEHGRAGYCFHQNGALEVVLRDLGYAVERRHGHVWTDESQRFAGSLNHLVLLVTGLPTDANPDGRWWVDVGLGDAFLEPLPVVEGEHVQSGFRYTVSDVTPDGWSFRHDTAGSFTGIEVSTLSTEPAAVLASHAELSSPPDGHFAQLLVVQRREATGVDVVRGCVRSRVEATGTTQTTLETYDAWRAALTDELGLSLDDVAEDDLQALWERCLVAHRAWVEAGRP</sequence>